<dbReference type="OrthoDB" id="2629446at2"/>
<evidence type="ECO:0000256" key="1">
    <source>
        <dbReference type="SAM" id="MobiDB-lite"/>
    </source>
</evidence>
<feature type="compositionally biased region" description="Low complexity" evidence="1">
    <location>
        <begin position="64"/>
        <end position="78"/>
    </location>
</feature>
<accession>A0A5M9WT38</accession>
<gene>
    <name evidence="2" type="ORF">EC604_13225</name>
</gene>
<feature type="compositionally biased region" description="Basic residues" evidence="1">
    <location>
        <begin position="38"/>
        <end position="61"/>
    </location>
</feature>
<organism evidence="2 3">
    <name type="scientific">Paenibacillus amylolyticus</name>
    <dbReference type="NCBI Taxonomy" id="1451"/>
    <lineage>
        <taxon>Bacteria</taxon>
        <taxon>Bacillati</taxon>
        <taxon>Bacillota</taxon>
        <taxon>Bacilli</taxon>
        <taxon>Bacillales</taxon>
        <taxon>Paenibacillaceae</taxon>
        <taxon>Paenibacillus</taxon>
    </lineage>
</organism>
<protein>
    <submittedName>
        <fullName evidence="2">Uncharacterized protein</fullName>
    </submittedName>
</protein>
<name>A0A5M9WT38_PAEAM</name>
<dbReference type="EMBL" id="RIAS01000006">
    <property type="protein sequence ID" value="KAA8784810.1"/>
    <property type="molecule type" value="Genomic_DNA"/>
</dbReference>
<evidence type="ECO:0000313" key="2">
    <source>
        <dbReference type="EMBL" id="KAA8784810.1"/>
    </source>
</evidence>
<dbReference type="RefSeq" id="WP_123064632.1">
    <property type="nucleotide sequence ID" value="NZ_RIAS01000006.1"/>
</dbReference>
<feature type="region of interest" description="Disordered" evidence="1">
    <location>
        <begin position="38"/>
        <end position="85"/>
    </location>
</feature>
<evidence type="ECO:0000313" key="3">
    <source>
        <dbReference type="Proteomes" id="UP000323664"/>
    </source>
</evidence>
<comment type="caution">
    <text evidence="2">The sequence shown here is derived from an EMBL/GenBank/DDBJ whole genome shotgun (WGS) entry which is preliminary data.</text>
</comment>
<sequence>MLKKKSRLKSKRALLARGARLRKIRKLRALKSKRVLHKRTGKGRSAWLKKKKRAVQRHRNKQLVGPVVPVTPTDPNPDSAYSQGYNEAYNEGFNAGFAKGFEDGHQLAYKAQ</sequence>
<proteinExistence type="predicted"/>
<dbReference type="Proteomes" id="UP000323664">
    <property type="component" value="Unassembled WGS sequence"/>
</dbReference>
<reference evidence="2 3" key="1">
    <citation type="journal article" date="2019" name="J. Ind. Microbiol. Biotechnol.">
        <title>Paenibacillus amylolyticus 27C64 has a diverse set of carbohydrate-active enzymes and complete pectin deconstruction system.</title>
        <authorList>
            <person name="Keggi C."/>
            <person name="Doran-Peterson J."/>
        </authorList>
    </citation>
    <scope>NUCLEOTIDE SEQUENCE [LARGE SCALE GENOMIC DNA]</scope>
    <source>
        <strain evidence="2 3">27C64</strain>
    </source>
</reference>
<dbReference type="AlphaFoldDB" id="A0A5M9WT38"/>